<evidence type="ECO:0008006" key="13">
    <source>
        <dbReference type="Google" id="ProtNLM"/>
    </source>
</evidence>
<accession>A0A822XS80</accession>
<evidence type="ECO:0000259" key="10">
    <source>
        <dbReference type="Pfam" id="PF26138"/>
    </source>
</evidence>
<evidence type="ECO:0000256" key="6">
    <source>
        <dbReference type="ARBA" id="ARBA00022801"/>
    </source>
</evidence>
<evidence type="ECO:0000256" key="8">
    <source>
        <dbReference type="SAM" id="MobiDB-lite"/>
    </source>
</evidence>
<comment type="cofactor">
    <cofactor evidence="1">
        <name>a divalent metal cation</name>
        <dbReference type="ChEBI" id="CHEBI:60240"/>
    </cofactor>
</comment>
<dbReference type="InterPro" id="IPR045249">
    <property type="entry name" value="HARBI1-like"/>
</dbReference>
<comment type="caution">
    <text evidence="11">The sequence shown here is derived from an EMBL/GenBank/DDBJ whole genome shotgun (WGS) entry which is preliminary data.</text>
</comment>
<sequence>MFLHTIGHNVQNSTIHVRFGESQETISQYFHKVLLEMYDCIGAIDGTHIPYKVLVEEQARFCGRKGKTTQNVVATVIFDLKFTYVLAGWEGSAIDAIYYLVDASYRNMSGFLAPYQNTWYHLNEIRGWLPKSPKEIFNHRNSALRNVVERAFGVLKKRWAILDSTQHFDFPTQVSIVIACCVPHNHIMGADPNDAVTQQGIWDTGARNSNARRSEPMDDAPIEDNLTQQIQRNELAK</sequence>
<dbReference type="Pfam" id="PF13359">
    <property type="entry name" value="DDE_Tnp_4"/>
    <property type="match status" value="1"/>
</dbReference>
<keyword evidence="4" id="KW-0540">Nuclease</keyword>
<feature type="region of interest" description="Disordered" evidence="8">
    <location>
        <begin position="206"/>
        <end position="237"/>
    </location>
</feature>
<keyword evidence="12" id="KW-1185">Reference proteome</keyword>
<feature type="domain" description="DUF8040" evidence="10">
    <location>
        <begin position="1"/>
        <end position="37"/>
    </location>
</feature>
<dbReference type="Pfam" id="PF26138">
    <property type="entry name" value="DUF8040"/>
    <property type="match status" value="1"/>
</dbReference>
<dbReference type="Proteomes" id="UP000607653">
    <property type="component" value="Unassembled WGS sequence"/>
</dbReference>
<dbReference type="GO" id="GO:0005634">
    <property type="term" value="C:nucleus"/>
    <property type="evidence" value="ECO:0007669"/>
    <property type="project" value="UniProtKB-SubCell"/>
</dbReference>
<dbReference type="AlphaFoldDB" id="A0A822XS80"/>
<dbReference type="PANTHER" id="PTHR22930">
    <property type="match status" value="1"/>
</dbReference>
<gene>
    <name evidence="11" type="ORF">HUJ06_025918</name>
</gene>
<proteinExistence type="inferred from homology"/>
<protein>
    <recommendedName>
        <fullName evidence="13">Nuclease HARBI1</fullName>
    </recommendedName>
</protein>
<keyword evidence="7" id="KW-0539">Nucleus</keyword>
<evidence type="ECO:0000256" key="7">
    <source>
        <dbReference type="ARBA" id="ARBA00023242"/>
    </source>
</evidence>
<dbReference type="GO" id="GO:0004518">
    <property type="term" value="F:nuclease activity"/>
    <property type="evidence" value="ECO:0007669"/>
    <property type="project" value="UniProtKB-KW"/>
</dbReference>
<dbReference type="GO" id="GO:0046872">
    <property type="term" value="F:metal ion binding"/>
    <property type="evidence" value="ECO:0007669"/>
    <property type="project" value="UniProtKB-KW"/>
</dbReference>
<dbReference type="EMBL" id="DUZY01000001">
    <property type="protein sequence ID" value="DAD24454.1"/>
    <property type="molecule type" value="Genomic_DNA"/>
</dbReference>
<evidence type="ECO:0000256" key="4">
    <source>
        <dbReference type="ARBA" id="ARBA00022722"/>
    </source>
</evidence>
<dbReference type="InterPro" id="IPR027806">
    <property type="entry name" value="HARBI1_dom"/>
</dbReference>
<feature type="domain" description="DDE Tnp4" evidence="9">
    <location>
        <begin position="98"/>
        <end position="185"/>
    </location>
</feature>
<evidence type="ECO:0000313" key="12">
    <source>
        <dbReference type="Proteomes" id="UP000607653"/>
    </source>
</evidence>
<evidence type="ECO:0000256" key="1">
    <source>
        <dbReference type="ARBA" id="ARBA00001968"/>
    </source>
</evidence>
<keyword evidence="5" id="KW-0479">Metal-binding</keyword>
<keyword evidence="6" id="KW-0378">Hydrolase</keyword>
<evidence type="ECO:0000256" key="3">
    <source>
        <dbReference type="ARBA" id="ARBA00006958"/>
    </source>
</evidence>
<comment type="similarity">
    <text evidence="3">Belongs to the HARBI1 family.</text>
</comment>
<evidence type="ECO:0000256" key="5">
    <source>
        <dbReference type="ARBA" id="ARBA00022723"/>
    </source>
</evidence>
<comment type="subcellular location">
    <subcellularLocation>
        <location evidence="2">Nucleus</location>
    </subcellularLocation>
</comment>
<dbReference type="GO" id="GO:0016787">
    <property type="term" value="F:hydrolase activity"/>
    <property type="evidence" value="ECO:0007669"/>
    <property type="project" value="UniProtKB-KW"/>
</dbReference>
<organism evidence="11 12">
    <name type="scientific">Nelumbo nucifera</name>
    <name type="common">Sacred lotus</name>
    <dbReference type="NCBI Taxonomy" id="4432"/>
    <lineage>
        <taxon>Eukaryota</taxon>
        <taxon>Viridiplantae</taxon>
        <taxon>Streptophyta</taxon>
        <taxon>Embryophyta</taxon>
        <taxon>Tracheophyta</taxon>
        <taxon>Spermatophyta</taxon>
        <taxon>Magnoliopsida</taxon>
        <taxon>Proteales</taxon>
        <taxon>Nelumbonaceae</taxon>
        <taxon>Nelumbo</taxon>
    </lineage>
</organism>
<feature type="compositionally biased region" description="Polar residues" evidence="8">
    <location>
        <begin position="225"/>
        <end position="237"/>
    </location>
</feature>
<evidence type="ECO:0000259" key="9">
    <source>
        <dbReference type="Pfam" id="PF13359"/>
    </source>
</evidence>
<reference evidence="11 12" key="1">
    <citation type="journal article" date="2020" name="Mol. Biol. Evol.">
        <title>Distinct Expression and Methylation Patterns for Genes with Different Fates following a Single Whole-Genome Duplication in Flowering Plants.</title>
        <authorList>
            <person name="Shi T."/>
            <person name="Rahmani R.S."/>
            <person name="Gugger P.F."/>
            <person name="Wang M."/>
            <person name="Li H."/>
            <person name="Zhang Y."/>
            <person name="Li Z."/>
            <person name="Wang Q."/>
            <person name="Van de Peer Y."/>
            <person name="Marchal K."/>
            <person name="Chen J."/>
        </authorList>
    </citation>
    <scope>NUCLEOTIDE SEQUENCE [LARGE SCALE GENOMIC DNA]</scope>
    <source>
        <tissue evidence="11">Leaf</tissue>
    </source>
</reference>
<evidence type="ECO:0000313" key="11">
    <source>
        <dbReference type="EMBL" id="DAD24454.1"/>
    </source>
</evidence>
<dbReference type="InterPro" id="IPR058353">
    <property type="entry name" value="DUF8040"/>
</dbReference>
<evidence type="ECO:0000256" key="2">
    <source>
        <dbReference type="ARBA" id="ARBA00004123"/>
    </source>
</evidence>
<dbReference type="PANTHER" id="PTHR22930:SF221">
    <property type="entry name" value="NUCLEASE HARBI1"/>
    <property type="match status" value="1"/>
</dbReference>
<name>A0A822XS80_NELNU</name>